<dbReference type="AlphaFoldDB" id="A0AAE1JTB5"/>
<organism evidence="2 3">
    <name type="scientific">Acacia crassicarpa</name>
    <name type="common">northern wattle</name>
    <dbReference type="NCBI Taxonomy" id="499986"/>
    <lineage>
        <taxon>Eukaryota</taxon>
        <taxon>Viridiplantae</taxon>
        <taxon>Streptophyta</taxon>
        <taxon>Embryophyta</taxon>
        <taxon>Tracheophyta</taxon>
        <taxon>Spermatophyta</taxon>
        <taxon>Magnoliopsida</taxon>
        <taxon>eudicotyledons</taxon>
        <taxon>Gunneridae</taxon>
        <taxon>Pentapetalae</taxon>
        <taxon>rosids</taxon>
        <taxon>fabids</taxon>
        <taxon>Fabales</taxon>
        <taxon>Fabaceae</taxon>
        <taxon>Caesalpinioideae</taxon>
        <taxon>mimosoid clade</taxon>
        <taxon>Acacieae</taxon>
        <taxon>Acacia</taxon>
    </lineage>
</organism>
<sequence>MPAMDGIRSCKALPYYMPAPYYLPSSPKPSALAPAFSANSVSIPPFVNSADFEDSNYSRYGYGSFLKPFGESYTDPFSKLLCGFSQGYSGFQSMDPLSSQLTRDTSPDWLSLDNLNTKPRKIENPCQSPRLWNQILEFNISNQGHVEGPDGDGAYFLSKINEAWKNIDECNPAVYPPCCNGAPAAHYPVFGAYEPFHPELIDKIEEFLIASYLEGPKDFHVELAKYSEESCEISTKNKAQNEIGSQEKGFTGLATKFPVSNSVSQECNSYGIVNDGRSGGGKQVIEDNQFMSWNQNSLCCCRYVGVNVSGCLECSLSQEAANGLSSPPFMAGAPEKAPARAPAPKLDIQLLVQAIHYMSELLLDQCSTDEIELNEQDCNMLENVIGKLRACTLIKDGEQIPAQKRLFPELGTVNLGGQSPQLQQNSRVKEPHISKAMKSVFSEYFREEEKSASHAMPYGIMVDVEADELCSLIYGAPFNQMMEVEKYSSKQGENALLKGVQSKTEADFKLSPDQNSAEEVNSSHSAEHTSAMHAAANLPEPCGLELSATPNEPIASENEGKDTQRADDYAVFGINKEAEQDEANEEDVSNSGDYRGSDMAFEGTDDSLNAEVQDNSDADVEEYDFDSTETLESSADADDEESDLDSEDNEEMQPSYGPWFGVEHVSSDDSSSDWEVV</sequence>
<dbReference type="EMBL" id="JAWXYG010000004">
    <property type="protein sequence ID" value="KAK4273823.1"/>
    <property type="molecule type" value="Genomic_DNA"/>
</dbReference>
<evidence type="ECO:0000313" key="2">
    <source>
        <dbReference type="EMBL" id="KAK4273823.1"/>
    </source>
</evidence>
<feature type="region of interest" description="Disordered" evidence="1">
    <location>
        <begin position="506"/>
        <end position="677"/>
    </location>
</feature>
<reference evidence="2" key="1">
    <citation type="submission" date="2023-10" db="EMBL/GenBank/DDBJ databases">
        <title>Chromosome-level genome of the transformable northern wattle, Acacia crassicarpa.</title>
        <authorList>
            <person name="Massaro I."/>
            <person name="Sinha N.R."/>
            <person name="Poethig S."/>
            <person name="Leichty A.R."/>
        </authorList>
    </citation>
    <scope>NUCLEOTIDE SEQUENCE</scope>
    <source>
        <strain evidence="2">Acra3RX</strain>
        <tissue evidence="2">Leaf</tissue>
    </source>
</reference>
<feature type="compositionally biased region" description="Polar residues" evidence="1">
    <location>
        <begin position="512"/>
        <end position="524"/>
    </location>
</feature>
<accession>A0AAE1JTB5</accession>
<keyword evidence="3" id="KW-1185">Reference proteome</keyword>
<comment type="caution">
    <text evidence="2">The sequence shown here is derived from an EMBL/GenBank/DDBJ whole genome shotgun (WGS) entry which is preliminary data.</text>
</comment>
<name>A0AAE1JTB5_9FABA</name>
<protein>
    <submittedName>
        <fullName evidence="2">Uncharacterized protein</fullName>
    </submittedName>
</protein>
<feature type="compositionally biased region" description="Acidic residues" evidence="1">
    <location>
        <begin position="579"/>
        <end position="588"/>
    </location>
</feature>
<gene>
    <name evidence="2" type="ORF">QN277_017145</name>
</gene>
<dbReference type="PANTHER" id="PTHR34361:SF2">
    <property type="entry name" value="OS08G0157800 PROTEIN"/>
    <property type="match status" value="1"/>
</dbReference>
<feature type="compositionally biased region" description="Acidic residues" evidence="1">
    <location>
        <begin position="614"/>
        <end position="651"/>
    </location>
</feature>
<dbReference type="PANTHER" id="PTHR34361">
    <property type="entry name" value="OS08G0157800 PROTEIN"/>
    <property type="match status" value="1"/>
</dbReference>
<evidence type="ECO:0000313" key="3">
    <source>
        <dbReference type="Proteomes" id="UP001293593"/>
    </source>
</evidence>
<dbReference type="Proteomes" id="UP001293593">
    <property type="component" value="Unassembled WGS sequence"/>
</dbReference>
<evidence type="ECO:0000256" key="1">
    <source>
        <dbReference type="SAM" id="MobiDB-lite"/>
    </source>
</evidence>
<proteinExistence type="predicted"/>
<feature type="compositionally biased region" description="Basic and acidic residues" evidence="1">
    <location>
        <begin position="558"/>
        <end position="568"/>
    </location>
</feature>